<accession>A0A0P6YJ86</accession>
<dbReference type="SUPFAM" id="SSF55620">
    <property type="entry name" value="Tetrahydrobiopterin biosynthesis enzymes-like"/>
    <property type="match status" value="2"/>
</dbReference>
<evidence type="ECO:0000256" key="1">
    <source>
        <dbReference type="ARBA" id="ARBA00001947"/>
    </source>
</evidence>
<keyword evidence="7" id="KW-0862">Zinc</keyword>
<comment type="catalytic activity">
    <reaction evidence="10">
        <text>7,8-dihydroneopterin 3'-triphosphate + H2O = 6-carboxy-5,6,7,8-tetrahydropterin + triphosphate + acetaldehyde + 2 H(+)</text>
        <dbReference type="Rhea" id="RHEA:27966"/>
        <dbReference type="ChEBI" id="CHEBI:15343"/>
        <dbReference type="ChEBI" id="CHEBI:15377"/>
        <dbReference type="ChEBI" id="CHEBI:15378"/>
        <dbReference type="ChEBI" id="CHEBI:18036"/>
        <dbReference type="ChEBI" id="CHEBI:58462"/>
        <dbReference type="ChEBI" id="CHEBI:61032"/>
        <dbReference type="EC" id="4.1.2.50"/>
    </reaction>
</comment>
<dbReference type="EMBL" id="LGKN01000003">
    <property type="protein sequence ID" value="KPL89743.1"/>
    <property type="molecule type" value="Genomic_DNA"/>
</dbReference>
<dbReference type="EC" id="4.1.2.50" evidence="4"/>
<dbReference type="PANTHER" id="PTHR12589:SF7">
    <property type="entry name" value="6-PYRUVOYL TETRAHYDROBIOPTERIN SYNTHASE"/>
    <property type="match status" value="1"/>
</dbReference>
<keyword evidence="8" id="KW-0456">Lyase</keyword>
<reference evidence="11 12" key="1">
    <citation type="submission" date="2015-07" db="EMBL/GenBank/DDBJ databases">
        <title>Whole genome sequence of Ardenticatena maritima DSM 23922.</title>
        <authorList>
            <person name="Hemp J."/>
            <person name="Ward L.M."/>
            <person name="Pace L.A."/>
            <person name="Fischer W.W."/>
        </authorList>
    </citation>
    <scope>NUCLEOTIDE SEQUENCE [LARGE SCALE GENOMIC DNA]</scope>
    <source>
        <strain evidence="11 12">110S</strain>
    </source>
</reference>
<evidence type="ECO:0000256" key="4">
    <source>
        <dbReference type="ARBA" id="ARBA00012982"/>
    </source>
</evidence>
<dbReference type="InterPro" id="IPR038418">
    <property type="entry name" value="6-PTP_synth/QueD_sf"/>
</dbReference>
<comment type="pathway">
    <text evidence="2">Purine metabolism; 7-cyano-7-deazaguanine biosynthesis.</text>
</comment>
<comment type="similarity">
    <text evidence="3">Belongs to the PTPS family. QueD subfamily.</text>
</comment>
<dbReference type="AlphaFoldDB" id="A0A0P6YJ86"/>
<name>A0A0P6YJ86_9CHLR</name>
<dbReference type="Pfam" id="PF01242">
    <property type="entry name" value="PTPS"/>
    <property type="match status" value="2"/>
</dbReference>
<comment type="cofactor">
    <cofactor evidence="1">
        <name>Zn(2+)</name>
        <dbReference type="ChEBI" id="CHEBI:29105"/>
    </cofactor>
</comment>
<sequence>MRIGRRTLFSAAHRTASPHVSADENRARFGVCTRTHGHNYVLTTTFGGARHPEFGWLAHPDHLDTLVETVRREFDHCHLNDDLPYFRNQAATTETIVGVLFDRLREEAATLVPDIAVLRAELAELPDFRAATEGEPWRDFIREYTFSAAHRMANPNLSEAENRRLYGKCANPHGHGHSYRVVLTLRAPLDERWGIAADLVETDRAAQAVIEQVAFKRLDADIPFFQTHVATTENLLTYLWNAFAHAFGERLHHIAIWETPNNLFEYGRAPHFQGAEK</sequence>
<evidence type="ECO:0000256" key="7">
    <source>
        <dbReference type="ARBA" id="ARBA00022833"/>
    </source>
</evidence>
<organism evidence="11 12">
    <name type="scientific">Ardenticatena maritima</name>
    <dbReference type="NCBI Taxonomy" id="872965"/>
    <lineage>
        <taxon>Bacteria</taxon>
        <taxon>Bacillati</taxon>
        <taxon>Chloroflexota</taxon>
        <taxon>Ardenticatenia</taxon>
        <taxon>Ardenticatenales</taxon>
        <taxon>Ardenticatenaceae</taxon>
        <taxon>Ardenticatena</taxon>
    </lineage>
</organism>
<keyword evidence="6" id="KW-0479">Metal-binding</keyword>
<protein>
    <recommendedName>
        <fullName evidence="5">6-carboxy-5,6,7,8-tetrahydropterin synthase</fullName>
        <ecNumber evidence="4">4.1.2.50</ecNumber>
    </recommendedName>
    <alternativeName>
        <fullName evidence="9">Queuosine biosynthesis protein QueD</fullName>
    </alternativeName>
</protein>
<gene>
    <name evidence="11" type="ORF">SE16_00980</name>
</gene>
<dbReference type="InterPro" id="IPR007115">
    <property type="entry name" value="6-PTP_synth/QueD"/>
</dbReference>
<evidence type="ECO:0000256" key="10">
    <source>
        <dbReference type="ARBA" id="ARBA00048807"/>
    </source>
</evidence>
<evidence type="ECO:0000256" key="9">
    <source>
        <dbReference type="ARBA" id="ARBA00031449"/>
    </source>
</evidence>
<proteinExistence type="inferred from homology"/>
<evidence type="ECO:0000313" key="11">
    <source>
        <dbReference type="EMBL" id="KPL89743.1"/>
    </source>
</evidence>
<evidence type="ECO:0000256" key="2">
    <source>
        <dbReference type="ARBA" id="ARBA00005061"/>
    </source>
</evidence>
<dbReference type="PANTHER" id="PTHR12589">
    <property type="entry name" value="PYRUVOYL TETRAHYDROBIOPTERIN SYNTHASE"/>
    <property type="match status" value="1"/>
</dbReference>
<dbReference type="GO" id="GO:0070497">
    <property type="term" value="F:6-carboxytetrahydropterin synthase activity"/>
    <property type="evidence" value="ECO:0007669"/>
    <property type="project" value="UniProtKB-EC"/>
</dbReference>
<evidence type="ECO:0000256" key="3">
    <source>
        <dbReference type="ARBA" id="ARBA00008900"/>
    </source>
</evidence>
<dbReference type="Proteomes" id="UP000050502">
    <property type="component" value="Unassembled WGS sequence"/>
</dbReference>
<evidence type="ECO:0000313" key="12">
    <source>
        <dbReference type="Proteomes" id="UP000050502"/>
    </source>
</evidence>
<dbReference type="GO" id="GO:0046872">
    <property type="term" value="F:metal ion binding"/>
    <property type="evidence" value="ECO:0007669"/>
    <property type="project" value="UniProtKB-KW"/>
</dbReference>
<evidence type="ECO:0000256" key="8">
    <source>
        <dbReference type="ARBA" id="ARBA00023239"/>
    </source>
</evidence>
<evidence type="ECO:0000256" key="5">
    <source>
        <dbReference type="ARBA" id="ARBA00018141"/>
    </source>
</evidence>
<dbReference type="Gene3D" id="3.30.479.10">
    <property type="entry name" value="6-pyruvoyl tetrahydropterin synthase/QueD"/>
    <property type="match status" value="2"/>
</dbReference>
<dbReference type="UniPathway" id="UPA00391"/>
<comment type="caution">
    <text evidence="11">The sequence shown here is derived from an EMBL/GenBank/DDBJ whole genome shotgun (WGS) entry which is preliminary data.</text>
</comment>
<evidence type="ECO:0000256" key="6">
    <source>
        <dbReference type="ARBA" id="ARBA00022723"/>
    </source>
</evidence>